<reference evidence="7 8" key="1">
    <citation type="submission" date="2016-04" db="EMBL/GenBank/DDBJ databases">
        <title>Genome sequence of Methanobrevibacter filiformis DSM 11501.</title>
        <authorList>
            <person name="Poehlein A."/>
            <person name="Seedorf H."/>
            <person name="Daniel R."/>
        </authorList>
    </citation>
    <scope>NUCLEOTIDE SEQUENCE [LARGE SCALE GENOMIC DNA]</scope>
    <source>
        <strain evidence="7 8">DSM 11501</strain>
    </source>
</reference>
<dbReference type="InterPro" id="IPR011010">
    <property type="entry name" value="DNA_brk_join_enz"/>
</dbReference>
<proteinExistence type="predicted"/>
<dbReference type="PATRIC" id="fig|55758.3.peg.2019"/>
<dbReference type="PROSITE" id="PS51898">
    <property type="entry name" value="TYR_RECOMBINASE"/>
    <property type="match status" value="1"/>
</dbReference>
<feature type="domain" description="Tyr recombinase" evidence="5">
    <location>
        <begin position="119"/>
        <end position="333"/>
    </location>
</feature>
<keyword evidence="3" id="KW-0233">DNA recombination</keyword>
<dbReference type="AlphaFoldDB" id="A0A165Z6Y3"/>
<accession>A0A165Z6Y3</accession>
<dbReference type="Gene3D" id="1.10.443.10">
    <property type="entry name" value="Intergrase catalytic core"/>
    <property type="match status" value="1"/>
</dbReference>
<dbReference type="PANTHER" id="PTHR30349">
    <property type="entry name" value="PHAGE INTEGRASE-RELATED"/>
    <property type="match status" value="1"/>
</dbReference>
<dbReference type="RefSeq" id="WP_066973817.1">
    <property type="nucleotide sequence ID" value="NZ_LWMT01000279.1"/>
</dbReference>
<dbReference type="GO" id="GO:0003677">
    <property type="term" value="F:DNA binding"/>
    <property type="evidence" value="ECO:0007669"/>
    <property type="project" value="UniProtKB-UniRule"/>
</dbReference>
<dbReference type="PROSITE" id="PS51900">
    <property type="entry name" value="CB"/>
    <property type="match status" value="1"/>
</dbReference>
<feature type="domain" description="Core-binding (CB)" evidence="6">
    <location>
        <begin position="1"/>
        <end position="105"/>
    </location>
</feature>
<evidence type="ECO:0000256" key="4">
    <source>
        <dbReference type="PROSITE-ProRule" id="PRU01248"/>
    </source>
</evidence>
<dbReference type="Proteomes" id="UP000077066">
    <property type="component" value="Unassembled WGS sequence"/>
</dbReference>
<dbReference type="InterPro" id="IPR050090">
    <property type="entry name" value="Tyrosine_recombinase_XerCD"/>
</dbReference>
<organism evidence="7 8">
    <name type="scientific">Methanobrevibacter filiformis</name>
    <dbReference type="NCBI Taxonomy" id="55758"/>
    <lineage>
        <taxon>Archaea</taxon>
        <taxon>Methanobacteriati</taxon>
        <taxon>Methanobacteriota</taxon>
        <taxon>Methanomada group</taxon>
        <taxon>Methanobacteria</taxon>
        <taxon>Methanobacteriales</taxon>
        <taxon>Methanobacteriaceae</taxon>
        <taxon>Methanobrevibacter</taxon>
    </lineage>
</organism>
<comment type="caution">
    <text evidence="7">The sequence shown here is derived from an EMBL/GenBank/DDBJ whole genome shotgun (WGS) entry which is preliminary data.</text>
</comment>
<dbReference type="InterPro" id="IPR013762">
    <property type="entry name" value="Integrase-like_cat_sf"/>
</dbReference>
<evidence type="ECO:0000256" key="3">
    <source>
        <dbReference type="ARBA" id="ARBA00023172"/>
    </source>
</evidence>
<dbReference type="Pfam" id="PF00589">
    <property type="entry name" value="Phage_integrase"/>
    <property type="match status" value="1"/>
</dbReference>
<evidence type="ECO:0000256" key="1">
    <source>
        <dbReference type="ARBA" id="ARBA00022908"/>
    </source>
</evidence>
<dbReference type="EMBL" id="LWMT01000279">
    <property type="protein sequence ID" value="KZX10324.1"/>
    <property type="molecule type" value="Genomic_DNA"/>
</dbReference>
<dbReference type="InterPro" id="IPR044068">
    <property type="entry name" value="CB"/>
</dbReference>
<dbReference type="GO" id="GO:0006310">
    <property type="term" value="P:DNA recombination"/>
    <property type="evidence" value="ECO:0007669"/>
    <property type="project" value="UniProtKB-KW"/>
</dbReference>
<keyword evidence="8" id="KW-1185">Reference proteome</keyword>
<keyword evidence="2 4" id="KW-0238">DNA-binding</keyword>
<evidence type="ECO:0000259" key="5">
    <source>
        <dbReference type="PROSITE" id="PS51898"/>
    </source>
</evidence>
<dbReference type="SUPFAM" id="SSF56349">
    <property type="entry name" value="DNA breaking-rejoining enzymes"/>
    <property type="match status" value="1"/>
</dbReference>
<dbReference type="GO" id="GO:0015074">
    <property type="term" value="P:DNA integration"/>
    <property type="evidence" value="ECO:0007669"/>
    <property type="project" value="UniProtKB-KW"/>
</dbReference>
<gene>
    <name evidence="7" type="ORF">MBFIL_18030</name>
</gene>
<name>A0A165Z6Y3_9EURY</name>
<dbReference type="PANTHER" id="PTHR30349:SF41">
    <property type="entry name" value="INTEGRASE_RECOMBINASE PROTEIN MJ0367-RELATED"/>
    <property type="match status" value="1"/>
</dbReference>
<sequence length="389" mass="46274">MIENDRLIQRIIIRKNLSKHRVKSYKTIIKEIHEITNKTITKLINEAKEEQKPKIENTQIVIRDINDRQITQIYYKYYKYLKSKNKPSSIDQKLKTFRSFFNEYDVELPKNIRINIPQKLIRNGDIPDIEDIKKAVIHSKLRNKSILMLMATSGMRSGDIRNLKVVDFINATIKYHEYKDINEAIKVLSKIKEVIPCWEFIPQKTRKQGNICITFNTPETTKSILDYLKERKHLKNEDYLFTSTKTKNKEKKIRNTTLSAIFRDLNNNYFSGKSTESKSFFHAHALRKFFSTTFRTHCHDTIHQKIVMGHSLESKILESYQMINKEDLLKDYKKIILYLTINENLNNDKNFISIEQENILLKMKLESTHKQLNNLIREVKMLKSLIWVE</sequence>
<dbReference type="InterPro" id="IPR002104">
    <property type="entry name" value="Integrase_catalytic"/>
</dbReference>
<keyword evidence="1" id="KW-0229">DNA integration</keyword>
<evidence type="ECO:0000313" key="7">
    <source>
        <dbReference type="EMBL" id="KZX10324.1"/>
    </source>
</evidence>
<evidence type="ECO:0000313" key="8">
    <source>
        <dbReference type="Proteomes" id="UP000077066"/>
    </source>
</evidence>
<dbReference type="OrthoDB" id="78358at2157"/>
<protein>
    <submittedName>
        <fullName evidence="7">Phage integrase family protein</fullName>
    </submittedName>
</protein>
<evidence type="ECO:0000259" key="6">
    <source>
        <dbReference type="PROSITE" id="PS51900"/>
    </source>
</evidence>
<evidence type="ECO:0000256" key="2">
    <source>
        <dbReference type="ARBA" id="ARBA00023125"/>
    </source>
</evidence>